<dbReference type="InterPro" id="IPR016163">
    <property type="entry name" value="Ald_DH_C"/>
</dbReference>
<gene>
    <name evidence="3" type="ORF">OVY01_19475</name>
</gene>
<comment type="caution">
    <text evidence="3">The sequence shown here is derived from an EMBL/GenBank/DDBJ whole genome shotgun (WGS) entry which is preliminary data.</text>
</comment>
<dbReference type="InterPro" id="IPR016161">
    <property type="entry name" value="Ald_DH/histidinol_DH"/>
</dbReference>
<name>A0ABT3ZTY4_9BURK</name>
<evidence type="ECO:0000256" key="1">
    <source>
        <dbReference type="ARBA" id="ARBA00023002"/>
    </source>
</evidence>
<dbReference type="PANTHER" id="PTHR43217">
    <property type="entry name" value="SUCCINATE SEMIALDEHYDE DEHYDROGENASE [NAD(P)+] SAD"/>
    <property type="match status" value="1"/>
</dbReference>
<dbReference type="PROSITE" id="PS00070">
    <property type="entry name" value="ALDEHYDE_DEHYDR_CYS"/>
    <property type="match status" value="1"/>
</dbReference>
<dbReference type="RefSeq" id="WP_267849236.1">
    <property type="nucleotide sequence ID" value="NZ_JAPMXC010000010.1"/>
</dbReference>
<keyword evidence="1" id="KW-0560">Oxidoreductase</keyword>
<dbReference type="EMBL" id="JAPMXC010000010">
    <property type="protein sequence ID" value="MCY0389328.1"/>
    <property type="molecule type" value="Genomic_DNA"/>
</dbReference>
<protein>
    <submittedName>
        <fullName evidence="3">Aldehyde dehydrogenase family protein</fullName>
    </submittedName>
</protein>
<organism evidence="3 4">
    <name type="scientific">Robbsia betulipollinis</name>
    <dbReference type="NCBI Taxonomy" id="2981849"/>
    <lineage>
        <taxon>Bacteria</taxon>
        <taxon>Pseudomonadati</taxon>
        <taxon>Pseudomonadota</taxon>
        <taxon>Betaproteobacteria</taxon>
        <taxon>Burkholderiales</taxon>
        <taxon>Burkholderiaceae</taxon>
        <taxon>Robbsia</taxon>
    </lineage>
</organism>
<dbReference type="Gene3D" id="3.40.309.10">
    <property type="entry name" value="Aldehyde Dehydrogenase, Chain A, domain 2"/>
    <property type="match status" value="1"/>
</dbReference>
<dbReference type="InterPro" id="IPR047110">
    <property type="entry name" value="GABD/Sad-like"/>
</dbReference>
<evidence type="ECO:0000313" key="4">
    <source>
        <dbReference type="Proteomes" id="UP001082899"/>
    </source>
</evidence>
<evidence type="ECO:0000313" key="3">
    <source>
        <dbReference type="EMBL" id="MCY0389328.1"/>
    </source>
</evidence>
<dbReference type="Pfam" id="PF00171">
    <property type="entry name" value="Aldedh"/>
    <property type="match status" value="1"/>
</dbReference>
<evidence type="ECO:0000259" key="2">
    <source>
        <dbReference type="Pfam" id="PF00171"/>
    </source>
</evidence>
<keyword evidence="4" id="KW-1185">Reference proteome</keyword>
<dbReference type="Proteomes" id="UP001082899">
    <property type="component" value="Unassembled WGS sequence"/>
</dbReference>
<accession>A0ABT3ZTY4</accession>
<dbReference type="InterPro" id="IPR015590">
    <property type="entry name" value="Aldehyde_DH_dom"/>
</dbReference>
<sequence length="118" mass="12354">MISVMMKIIPRRLADNGQVCTAAKRFIVHEAVADAFLAAVTAQMQGVTMGEPLDPKTTLGPLSSKDAVETLTKQVGQPVAKGATNGGPVSYRIAGGPAAGRCRLSFRFGPVAQQSHHP</sequence>
<dbReference type="SUPFAM" id="SSF53720">
    <property type="entry name" value="ALDH-like"/>
    <property type="match status" value="1"/>
</dbReference>
<feature type="domain" description="Aldehyde dehydrogenase" evidence="2">
    <location>
        <begin position="6"/>
        <end position="84"/>
    </location>
</feature>
<reference evidence="3" key="1">
    <citation type="submission" date="2022-11" db="EMBL/GenBank/DDBJ databases">
        <title>Robbsia betulipollinis sp. nov., isolated from pollen of birch (Betula pendula).</title>
        <authorList>
            <person name="Shi H."/>
            <person name="Ambika Manirajan B."/>
            <person name="Ratering S."/>
            <person name="Geissler-Plaum R."/>
            <person name="Schnell S."/>
        </authorList>
    </citation>
    <scope>NUCLEOTIDE SEQUENCE</scope>
    <source>
        <strain evidence="3">Bb-Pol-6</strain>
    </source>
</reference>
<proteinExistence type="predicted"/>
<dbReference type="InterPro" id="IPR016160">
    <property type="entry name" value="Ald_DH_CS_CYS"/>
</dbReference>
<dbReference type="PANTHER" id="PTHR43217:SF2">
    <property type="entry name" value="SUCCINATE-SEMIALDEHYDE DEHYDROGENASE [NADP(+)]"/>
    <property type="match status" value="1"/>
</dbReference>